<reference evidence="2 3" key="1">
    <citation type="submission" date="2016-07" db="EMBL/GenBank/DDBJ databases">
        <title>Draft genome sequence of Prauserella muralis DSM 45305, isolated from a mould-covered wall in an indoor environment.</title>
        <authorList>
            <person name="Ruckert C."/>
            <person name="Albersmeier A."/>
            <person name="Jiang C.-L."/>
            <person name="Jiang Y."/>
            <person name="Kalinowski J."/>
            <person name="Schneider O."/>
            <person name="Winkler A."/>
            <person name="Zotchev S.B."/>
        </authorList>
    </citation>
    <scope>NUCLEOTIDE SEQUENCE [LARGE SCALE GENOMIC DNA]</scope>
    <source>
        <strain evidence="2 3">DSM 45305</strain>
    </source>
</reference>
<dbReference type="GO" id="GO:0016491">
    <property type="term" value="F:oxidoreductase activity"/>
    <property type="evidence" value="ECO:0007669"/>
    <property type="project" value="InterPro"/>
</dbReference>
<evidence type="ECO:0000313" key="3">
    <source>
        <dbReference type="Proteomes" id="UP000249915"/>
    </source>
</evidence>
<dbReference type="InterPro" id="IPR036291">
    <property type="entry name" value="NAD(P)-bd_dom_sf"/>
</dbReference>
<dbReference type="Gene3D" id="3.40.50.720">
    <property type="entry name" value="NAD(P)-binding Rossmann-like Domain"/>
    <property type="match status" value="1"/>
</dbReference>
<dbReference type="Pfam" id="PF00107">
    <property type="entry name" value="ADH_zinc_N"/>
    <property type="match status" value="1"/>
</dbReference>
<dbReference type="RefSeq" id="WP_112281547.1">
    <property type="nucleotide sequence ID" value="NZ_MASW01000002.1"/>
</dbReference>
<proteinExistence type="predicted"/>
<dbReference type="InterPro" id="IPR013154">
    <property type="entry name" value="ADH-like_N"/>
</dbReference>
<dbReference type="SUPFAM" id="SSF50129">
    <property type="entry name" value="GroES-like"/>
    <property type="match status" value="1"/>
</dbReference>
<dbReference type="Pfam" id="PF08240">
    <property type="entry name" value="ADH_N"/>
    <property type="match status" value="1"/>
</dbReference>
<protein>
    <submittedName>
        <fullName evidence="2">Zn-dependent oxidoreductase</fullName>
    </submittedName>
</protein>
<gene>
    <name evidence="2" type="ORF">BAY60_14120</name>
</gene>
<dbReference type="InterPro" id="IPR020843">
    <property type="entry name" value="ER"/>
</dbReference>
<dbReference type="OrthoDB" id="9787435at2"/>
<sequence>MFAVYAKEANPDDPLASLVVGERPDPDVPDGWVRVSVKAASLNMHDVWTLRGVGIKAEQFPMILGCDGAGVLDDGTEVVLHSVVNDESWHGDDTLDPKRTLLTEKHQGTFADSVVVPARNVLPKPAGLSFAEAATMGTAWLTAYRMLFVKSGLRPGQTMLVQGASGGVATALVQLGRAAGMRVWVTGRSEEKRALAEQLGAHQSFEPGTRLPERVDAVFETVGKATWSHSVKSLKPGGIIVVSGSTSGPDANAELQRVFFLQLRVVGSTMGTRDELQNLLSYVSLAGIRPQIGAELPLAEAQRGFEDMMKGATAGKIVFTH</sequence>
<accession>A0A2V4B319</accession>
<comment type="caution">
    <text evidence="2">The sequence shown here is derived from an EMBL/GenBank/DDBJ whole genome shotgun (WGS) entry which is preliminary data.</text>
</comment>
<evidence type="ECO:0000313" key="2">
    <source>
        <dbReference type="EMBL" id="PXY27545.1"/>
    </source>
</evidence>
<organism evidence="2 3">
    <name type="scientific">Prauserella muralis</name>
    <dbReference type="NCBI Taxonomy" id="588067"/>
    <lineage>
        <taxon>Bacteria</taxon>
        <taxon>Bacillati</taxon>
        <taxon>Actinomycetota</taxon>
        <taxon>Actinomycetes</taxon>
        <taxon>Pseudonocardiales</taxon>
        <taxon>Pseudonocardiaceae</taxon>
        <taxon>Prauserella</taxon>
    </lineage>
</organism>
<dbReference type="EMBL" id="MASW01000002">
    <property type="protein sequence ID" value="PXY27545.1"/>
    <property type="molecule type" value="Genomic_DNA"/>
</dbReference>
<dbReference type="SUPFAM" id="SSF51735">
    <property type="entry name" value="NAD(P)-binding Rossmann-fold domains"/>
    <property type="match status" value="1"/>
</dbReference>
<dbReference type="PANTHER" id="PTHR44154:SF1">
    <property type="entry name" value="QUINONE OXIDOREDUCTASE"/>
    <property type="match status" value="1"/>
</dbReference>
<dbReference type="Proteomes" id="UP000249915">
    <property type="component" value="Unassembled WGS sequence"/>
</dbReference>
<dbReference type="InterPro" id="IPR051603">
    <property type="entry name" value="Zinc-ADH_QOR/CCCR"/>
</dbReference>
<name>A0A2V4B319_9PSEU</name>
<evidence type="ECO:0000256" key="1">
    <source>
        <dbReference type="ARBA" id="ARBA00022857"/>
    </source>
</evidence>
<dbReference type="Gene3D" id="3.90.180.10">
    <property type="entry name" value="Medium-chain alcohol dehydrogenases, catalytic domain"/>
    <property type="match status" value="1"/>
</dbReference>
<keyword evidence="3" id="KW-1185">Reference proteome</keyword>
<dbReference type="InterPro" id="IPR011032">
    <property type="entry name" value="GroES-like_sf"/>
</dbReference>
<dbReference type="SMART" id="SM00829">
    <property type="entry name" value="PKS_ER"/>
    <property type="match status" value="1"/>
</dbReference>
<dbReference type="PANTHER" id="PTHR44154">
    <property type="entry name" value="QUINONE OXIDOREDUCTASE"/>
    <property type="match status" value="1"/>
</dbReference>
<keyword evidence="1" id="KW-0521">NADP</keyword>
<dbReference type="InterPro" id="IPR013149">
    <property type="entry name" value="ADH-like_C"/>
</dbReference>
<dbReference type="AlphaFoldDB" id="A0A2V4B319"/>